<accession>A0AAX4L5W7</accession>
<dbReference type="InterPro" id="IPR001753">
    <property type="entry name" value="Enoyl-CoA_hydra/iso"/>
</dbReference>
<dbReference type="Proteomes" id="UP001432202">
    <property type="component" value="Chromosome"/>
</dbReference>
<dbReference type="SUPFAM" id="SSF52096">
    <property type="entry name" value="ClpP/crotonase"/>
    <property type="match status" value="1"/>
</dbReference>
<dbReference type="Gene3D" id="3.90.226.10">
    <property type="entry name" value="2-enoyl-CoA Hydratase, Chain A, domain 1"/>
    <property type="match status" value="1"/>
</dbReference>
<dbReference type="CDD" id="cd06558">
    <property type="entry name" value="crotonase-like"/>
    <property type="match status" value="1"/>
</dbReference>
<comment type="similarity">
    <text evidence="1">Belongs to the enoyl-CoA hydratase/isomerase family.</text>
</comment>
<reference evidence="2 3" key="1">
    <citation type="submission" date="2024-02" db="EMBL/GenBank/DDBJ databases">
        <title>STSV induces naive adaptation in Sulfolobus.</title>
        <authorList>
            <person name="Xiang X."/>
            <person name="Song M."/>
        </authorList>
    </citation>
    <scope>NUCLEOTIDE SEQUENCE [LARGE SCALE GENOMIC DNA]</scope>
    <source>
        <strain evidence="2 3">RT2</strain>
    </source>
</reference>
<protein>
    <submittedName>
        <fullName evidence="2">Enoyl-CoA hydratase/isomerase family protein</fullName>
    </submittedName>
</protein>
<dbReference type="Pfam" id="PF00378">
    <property type="entry name" value="ECH_1"/>
    <property type="match status" value="1"/>
</dbReference>
<dbReference type="EMBL" id="CP146016">
    <property type="protein sequence ID" value="WWQ61746.1"/>
    <property type="molecule type" value="Genomic_DNA"/>
</dbReference>
<gene>
    <name evidence="2" type="ORF">V6M85_02590</name>
</gene>
<dbReference type="InterPro" id="IPR029045">
    <property type="entry name" value="ClpP/crotonase-like_dom_sf"/>
</dbReference>
<proteinExistence type="inferred from homology"/>
<sequence length="249" mass="27750">MMKVTLEKRGNVCWIIFNRPEKLNALDKESWSLLARNLRICDNDSSVSAIVLTGNGRAFSAGDDINAMFELKNGDEALEFFTTLYLAVEGLVELRKPLVCAVNGLAYGGGCEILLFCDVVISANDAKFSIPEGKLGLIPPMAISVGYSMLGRAIARLALTGDSITAEEARNIGLVDIVVPKDYLYQEVERQLEKISSIDENSIRTIKNWLRIEKEKIRRAVMELALMSLSESAKKRMEEFINRKRKEGV</sequence>
<evidence type="ECO:0000313" key="2">
    <source>
        <dbReference type="EMBL" id="WWQ61746.1"/>
    </source>
</evidence>
<name>A0AAX4L5W7_9CREN</name>
<dbReference type="AlphaFoldDB" id="A0AAX4L5W7"/>
<evidence type="ECO:0000313" key="3">
    <source>
        <dbReference type="Proteomes" id="UP001432202"/>
    </source>
</evidence>
<keyword evidence="3" id="KW-1185">Reference proteome</keyword>
<dbReference type="PANTHER" id="PTHR43802:SF1">
    <property type="entry name" value="IP11341P-RELATED"/>
    <property type="match status" value="1"/>
</dbReference>
<organism evidence="2 3">
    <name type="scientific">Sulfolobus tengchongensis</name>
    <dbReference type="NCBI Taxonomy" id="207809"/>
    <lineage>
        <taxon>Archaea</taxon>
        <taxon>Thermoproteota</taxon>
        <taxon>Thermoprotei</taxon>
        <taxon>Sulfolobales</taxon>
        <taxon>Sulfolobaceae</taxon>
        <taxon>Sulfolobus</taxon>
    </lineage>
</organism>
<evidence type="ECO:0000256" key="1">
    <source>
        <dbReference type="ARBA" id="ARBA00005254"/>
    </source>
</evidence>
<dbReference type="PANTHER" id="PTHR43802">
    <property type="entry name" value="ENOYL-COA HYDRATASE"/>
    <property type="match status" value="1"/>
</dbReference>